<protein>
    <recommendedName>
        <fullName evidence="2">Acyl-CoA oxidase C-terminal domain-containing protein</fullName>
    </recommendedName>
</protein>
<evidence type="ECO:0000259" key="2">
    <source>
        <dbReference type="Pfam" id="PF01756"/>
    </source>
</evidence>
<accession>A0ABS7QWF5</accession>
<organism evidence="3 4">
    <name type="scientific">Streptantibioticus parmotrematis</name>
    <dbReference type="NCBI Taxonomy" id="2873249"/>
    <lineage>
        <taxon>Bacteria</taxon>
        <taxon>Bacillati</taxon>
        <taxon>Actinomycetota</taxon>
        <taxon>Actinomycetes</taxon>
        <taxon>Kitasatosporales</taxon>
        <taxon>Streptomycetaceae</taxon>
        <taxon>Streptantibioticus</taxon>
    </lineage>
</organism>
<evidence type="ECO:0000313" key="4">
    <source>
        <dbReference type="Proteomes" id="UP001198565"/>
    </source>
</evidence>
<gene>
    <name evidence="3" type="ORF">K7472_22270</name>
</gene>
<evidence type="ECO:0000313" key="3">
    <source>
        <dbReference type="EMBL" id="MBY8887545.1"/>
    </source>
</evidence>
<dbReference type="Proteomes" id="UP001198565">
    <property type="component" value="Unassembled WGS sequence"/>
</dbReference>
<dbReference type="InterPro" id="IPR002655">
    <property type="entry name" value="Acyl-CoA_oxidase_C"/>
</dbReference>
<name>A0ABS7QWF5_9ACTN</name>
<dbReference type="InterPro" id="IPR036250">
    <property type="entry name" value="AcylCo_DH-like_C"/>
</dbReference>
<proteinExistence type="predicted"/>
<sequence length="94" mass="10208">MVSAHTRLRAADAFLAAVARASGSKAHFLLDRLCLLFLLRELSEHTGDLLAEGHLTPDGQVPRATARRPARGTSPSRGLRRRPHAVFGAARMPM</sequence>
<comment type="caution">
    <text evidence="3">The sequence shown here is derived from an EMBL/GenBank/DDBJ whole genome shotgun (WGS) entry which is preliminary data.</text>
</comment>
<feature type="domain" description="Acyl-CoA oxidase C-terminal" evidence="2">
    <location>
        <begin position="3"/>
        <end position="61"/>
    </location>
</feature>
<dbReference type="Pfam" id="PF01756">
    <property type="entry name" value="ACOX"/>
    <property type="match status" value="1"/>
</dbReference>
<dbReference type="SUPFAM" id="SSF47203">
    <property type="entry name" value="Acyl-CoA dehydrogenase C-terminal domain-like"/>
    <property type="match status" value="1"/>
</dbReference>
<reference evidence="3 4" key="1">
    <citation type="submission" date="2021-08" db="EMBL/GenBank/DDBJ databases">
        <title>Streptomyces sp. PTM05 isolated from lichen.</title>
        <authorList>
            <person name="Somphong A."/>
            <person name="Phongsopitanun W."/>
            <person name="Tanasupawat S."/>
        </authorList>
    </citation>
    <scope>NUCLEOTIDE SEQUENCE [LARGE SCALE GENOMIC DNA]</scope>
    <source>
        <strain evidence="3 4">Ptm05</strain>
    </source>
</reference>
<keyword evidence="4" id="KW-1185">Reference proteome</keyword>
<dbReference type="EMBL" id="JAINVZ010000017">
    <property type="protein sequence ID" value="MBY8887545.1"/>
    <property type="molecule type" value="Genomic_DNA"/>
</dbReference>
<feature type="region of interest" description="Disordered" evidence="1">
    <location>
        <begin position="51"/>
        <end position="94"/>
    </location>
</feature>
<evidence type="ECO:0000256" key="1">
    <source>
        <dbReference type="SAM" id="MobiDB-lite"/>
    </source>
</evidence>
<dbReference type="Gene3D" id="1.20.140.10">
    <property type="entry name" value="Butyryl-CoA Dehydrogenase, subunit A, domain 3"/>
    <property type="match status" value="1"/>
</dbReference>